<dbReference type="RefSeq" id="WP_176070235.1">
    <property type="nucleotide sequence ID" value="NZ_JABWMJ010000008.1"/>
</dbReference>
<dbReference type="Proteomes" id="UP000529637">
    <property type="component" value="Unassembled WGS sequence"/>
</dbReference>
<protein>
    <submittedName>
        <fullName evidence="2">Uncharacterized protein</fullName>
    </submittedName>
</protein>
<feature type="region of interest" description="Disordered" evidence="1">
    <location>
        <begin position="454"/>
        <end position="474"/>
    </location>
</feature>
<evidence type="ECO:0000313" key="3">
    <source>
        <dbReference type="Proteomes" id="UP000529637"/>
    </source>
</evidence>
<organism evidence="2 3">
    <name type="scientific">Piscinibacter koreensis</name>
    <dbReference type="NCBI Taxonomy" id="2742824"/>
    <lineage>
        <taxon>Bacteria</taxon>
        <taxon>Pseudomonadati</taxon>
        <taxon>Pseudomonadota</taxon>
        <taxon>Betaproteobacteria</taxon>
        <taxon>Burkholderiales</taxon>
        <taxon>Sphaerotilaceae</taxon>
        <taxon>Piscinibacter</taxon>
    </lineage>
</organism>
<accession>A0A7Y6NQH8</accession>
<evidence type="ECO:0000313" key="2">
    <source>
        <dbReference type="EMBL" id="NUZ07372.1"/>
    </source>
</evidence>
<gene>
    <name evidence="2" type="ORF">HQN59_16535</name>
</gene>
<name>A0A7Y6NQH8_9BURK</name>
<dbReference type="AlphaFoldDB" id="A0A7Y6NQH8"/>
<evidence type="ECO:0000256" key="1">
    <source>
        <dbReference type="SAM" id="MobiDB-lite"/>
    </source>
</evidence>
<sequence length="520" mass="57241">MDPFSGDLVVLSQLNPGYCRCGRMAFVTRQTCRRPTLRHDEVAPISVIAAWMERLTGVVRPFPADRHRQQAHDELFLESVHAWCAELGLGTPGPHRVTDSLPLPASFSAASLSTIERAGAEPRPATGVRSAATSRRSHSPYWSTDDATTIYRALARHIRRHVARGTEAHAIDFMLNPDPLQMGARMCDQHGALVAFADLLFTECMEAHAGLRRWPYRDPRTGANRAVRDGLVQGALDGGNAWPPESRAAWLAWVRRQAACSAITHAWRRAQRLAIHAAATGFADWNAAIEQYGPAGGSSSAYIDQLKPSGTALWFSAPPPYQVTWAAAVVGEHLRFVSAPATSRIDWTLPRASKAERRATWSAAQQQRAANLLVSCSGPCLTWSAHGGWGVCASAKPEIAPPKRHRLLGVAGTPRFWVFPWEGGFAARACEVRIQGFGATAREAVDALRAAVRQHRKQFPQEHPRPTKLTSNPLPLRPDSHPGYEAQVSLELQAHGFWKRAWMFGNLAREHLASGQRSRR</sequence>
<proteinExistence type="predicted"/>
<comment type="caution">
    <text evidence="2">The sequence shown here is derived from an EMBL/GenBank/DDBJ whole genome shotgun (WGS) entry which is preliminary data.</text>
</comment>
<keyword evidence="3" id="KW-1185">Reference proteome</keyword>
<dbReference type="EMBL" id="JABWMJ010000008">
    <property type="protein sequence ID" value="NUZ07372.1"/>
    <property type="molecule type" value="Genomic_DNA"/>
</dbReference>
<reference evidence="2 3" key="1">
    <citation type="submission" date="2020-06" db="EMBL/GenBank/DDBJ databases">
        <title>Schlegella sp. ID0723 isolated from air conditioner.</title>
        <authorList>
            <person name="Kim D.Y."/>
            <person name="Kim D.-U."/>
        </authorList>
    </citation>
    <scope>NUCLEOTIDE SEQUENCE [LARGE SCALE GENOMIC DNA]</scope>
    <source>
        <strain evidence="2 3">ID0723</strain>
    </source>
</reference>
<feature type="region of interest" description="Disordered" evidence="1">
    <location>
        <begin position="116"/>
        <end position="140"/>
    </location>
</feature>